<dbReference type="AlphaFoldDB" id="K9YHR3"/>
<dbReference type="HOGENOM" id="CLU_079645_0_0_3"/>
<dbReference type="eggNOG" id="ENOG502ZCG7">
    <property type="taxonomic scope" value="Bacteria"/>
</dbReference>
<reference evidence="2" key="1">
    <citation type="journal article" date="2013" name="Proc. Natl. Acad. Sci. U.S.A.">
        <title>Improving the coverage of the cyanobacterial phylum using diversity-driven genome sequencing.</title>
        <authorList>
            <person name="Shih P.M."/>
            <person name="Wu D."/>
            <person name="Latifi A."/>
            <person name="Axen S.D."/>
            <person name="Fewer D.P."/>
            <person name="Talla E."/>
            <person name="Calteau A."/>
            <person name="Cai F."/>
            <person name="Tandeau de Marsac N."/>
            <person name="Rippka R."/>
            <person name="Herdman M."/>
            <person name="Sivonen K."/>
            <person name="Coursin T."/>
            <person name="Laurent T."/>
            <person name="Goodwin L."/>
            <person name="Nolan M."/>
            <person name="Davenport K.W."/>
            <person name="Han C.S."/>
            <person name="Rubin E.M."/>
            <person name="Eisen J.A."/>
            <person name="Woyke T."/>
            <person name="Gugger M."/>
            <person name="Kerfeld C.A."/>
        </authorList>
    </citation>
    <scope>NUCLEOTIDE SEQUENCE [LARGE SCALE GENOMIC DNA]</scope>
    <source>
        <strain evidence="2">ATCC 29140 / PCC 7202</strain>
    </source>
</reference>
<sequence length="298" mass="33486">MAKSIKQLRSDLTVLDTEVRLLTRELYGYYQGYIKTFAGVVARQLVLACYQICTQKYPDSFLALSYQKKVDLQDQLKVLSKGFLPKLSSYLAEVDVPKSDIFTDFPQSLTGVVPEVVKSESEGDEDLQTTLEGLSVENELKVNLFPEGLNPDGVLRFYGEVEDCLGEVLTQLSLEANDYLKEYDILPTQVPAKILEMALQNNDSSKGIADSPNLLSLVVEKEDISSKKITKDITPVVAICLRLAEVEFADAGLSADRRRIIAVIDKLIDLQKKYQRTTRLYAIAHAESQWRSCWSDEN</sequence>
<gene>
    <name evidence="1" type="ordered locus">Cyast_0038</name>
</gene>
<keyword evidence="2" id="KW-1185">Reference proteome</keyword>
<name>K9YHR3_CYASC</name>
<proteinExistence type="predicted"/>
<dbReference type="EMBL" id="CP003940">
    <property type="protein sequence ID" value="AFZ46022.1"/>
    <property type="molecule type" value="Genomic_DNA"/>
</dbReference>
<evidence type="ECO:0000313" key="1">
    <source>
        <dbReference type="EMBL" id="AFZ46022.1"/>
    </source>
</evidence>
<dbReference type="STRING" id="292563.Cyast_0038"/>
<accession>K9YHR3</accession>
<dbReference type="KEGG" id="csn:Cyast_0038"/>
<evidence type="ECO:0000313" key="2">
    <source>
        <dbReference type="Proteomes" id="UP000010483"/>
    </source>
</evidence>
<organism evidence="1 2">
    <name type="scientific">Cyanobacterium stanieri (strain ATCC 29140 / PCC 7202)</name>
    <dbReference type="NCBI Taxonomy" id="292563"/>
    <lineage>
        <taxon>Bacteria</taxon>
        <taxon>Bacillati</taxon>
        <taxon>Cyanobacteriota</taxon>
        <taxon>Cyanophyceae</taxon>
        <taxon>Oscillatoriophycideae</taxon>
        <taxon>Chroococcales</taxon>
        <taxon>Geminocystaceae</taxon>
        <taxon>Cyanobacterium</taxon>
    </lineage>
</organism>
<protein>
    <submittedName>
        <fullName evidence="1">Uncharacterized protein</fullName>
    </submittedName>
</protein>
<dbReference type="Proteomes" id="UP000010483">
    <property type="component" value="Chromosome"/>
</dbReference>
<dbReference type="BioCyc" id="CSTA292563:G1353-37-MONOMER"/>